<feature type="DNA-binding region" description="OmpR/PhoB-type" evidence="2">
    <location>
        <begin position="1"/>
        <end position="98"/>
    </location>
</feature>
<dbReference type="Proteomes" id="UP001219901">
    <property type="component" value="Chromosome"/>
</dbReference>
<dbReference type="RefSeq" id="WP_342824844.1">
    <property type="nucleotide sequence ID" value="NZ_CP046146.1"/>
</dbReference>
<sequence>MTKVNAENALSLNHDLFQIQFKGKPLDLTPREYDLLAVLIQETQRVVGRAELLRRVWGDGKALVRVVDTYICRLRAKLQDAGHPGISVARKRGYRLIATKDEP</sequence>
<organism evidence="5 6">
    <name type="scientific">Candidatus Lucifugimonas marina</name>
    <dbReference type="NCBI Taxonomy" id="3038979"/>
    <lineage>
        <taxon>Bacteria</taxon>
        <taxon>Bacillati</taxon>
        <taxon>Chloroflexota</taxon>
        <taxon>Dehalococcoidia</taxon>
        <taxon>SAR202 cluster</taxon>
        <taxon>Candidatus Lucifugimonadales</taxon>
        <taxon>Candidatus Lucifugimonadaceae</taxon>
        <taxon>Candidatus Lucifugimonas</taxon>
    </lineage>
</organism>
<proteinExistence type="predicted"/>
<reference evidence="5" key="2">
    <citation type="journal article" date="2023" name="Nat. Commun.">
        <title>Cultivation of marine bacteria of the SAR202 clade.</title>
        <authorList>
            <person name="Lim Y."/>
            <person name="Seo J.H."/>
            <person name="Giovannoni S.J."/>
            <person name="Kang I."/>
            <person name="Cho J.C."/>
        </authorList>
    </citation>
    <scope>NUCLEOTIDE SEQUENCE</scope>
    <source>
        <strain evidence="5">JH1073</strain>
    </source>
</reference>
<dbReference type="SUPFAM" id="SSF46894">
    <property type="entry name" value="C-terminal effector domain of the bipartite response regulators"/>
    <property type="match status" value="1"/>
</dbReference>
<gene>
    <name evidence="4" type="ORF">GKO46_07725</name>
    <name evidence="5" type="ORF">GKO48_01730</name>
</gene>
<dbReference type="EMBL" id="WMBE01000002">
    <property type="protein sequence ID" value="MDG0866959.1"/>
    <property type="molecule type" value="Genomic_DNA"/>
</dbReference>
<evidence type="ECO:0000313" key="5">
    <source>
        <dbReference type="EMBL" id="WFG38376.1"/>
    </source>
</evidence>
<dbReference type="EMBL" id="CP046147">
    <property type="protein sequence ID" value="WFG38376.1"/>
    <property type="molecule type" value="Genomic_DNA"/>
</dbReference>
<dbReference type="AlphaFoldDB" id="A0AAJ6CQI8"/>
<dbReference type="Gene3D" id="1.10.10.10">
    <property type="entry name" value="Winged helix-like DNA-binding domain superfamily/Winged helix DNA-binding domain"/>
    <property type="match status" value="1"/>
</dbReference>
<dbReference type="GO" id="GO:0006355">
    <property type="term" value="P:regulation of DNA-templated transcription"/>
    <property type="evidence" value="ECO:0007669"/>
    <property type="project" value="InterPro"/>
</dbReference>
<dbReference type="CDD" id="cd00383">
    <property type="entry name" value="trans_reg_C"/>
    <property type="match status" value="1"/>
</dbReference>
<keyword evidence="1 2" id="KW-0238">DNA-binding</keyword>
<dbReference type="GO" id="GO:0003677">
    <property type="term" value="F:DNA binding"/>
    <property type="evidence" value="ECO:0007669"/>
    <property type="project" value="UniProtKB-UniRule"/>
</dbReference>
<evidence type="ECO:0000313" key="7">
    <source>
        <dbReference type="Proteomes" id="UP001321249"/>
    </source>
</evidence>
<reference evidence="6" key="3">
    <citation type="submission" date="2023-06" db="EMBL/GenBank/DDBJ databases">
        <title>Pangenomics reveal diversification of enzyme families and niche specialization in globally abundant SAR202 bacteria.</title>
        <authorList>
            <person name="Saw J.H.W."/>
        </authorList>
    </citation>
    <scope>NUCLEOTIDE SEQUENCE [LARGE SCALE GENOMIC DNA]</scope>
    <source>
        <strain evidence="6">JH1073</strain>
    </source>
</reference>
<dbReference type="SMART" id="SM00862">
    <property type="entry name" value="Trans_reg_C"/>
    <property type="match status" value="1"/>
</dbReference>
<reference evidence="6 7" key="1">
    <citation type="submission" date="2019-11" db="EMBL/GenBank/DDBJ databases">
        <authorList>
            <person name="Cho J.-C."/>
        </authorList>
    </citation>
    <scope>NUCLEOTIDE SEQUENCE [LARGE SCALE GENOMIC DNA]</scope>
    <source>
        <strain evidence="5 6">JH1073</strain>
        <strain evidence="4 7">JH702</strain>
    </source>
</reference>
<dbReference type="GO" id="GO:0000160">
    <property type="term" value="P:phosphorelay signal transduction system"/>
    <property type="evidence" value="ECO:0007669"/>
    <property type="project" value="InterPro"/>
</dbReference>
<dbReference type="PROSITE" id="PS51755">
    <property type="entry name" value="OMPR_PHOB"/>
    <property type="match status" value="1"/>
</dbReference>
<dbReference type="InterPro" id="IPR036388">
    <property type="entry name" value="WH-like_DNA-bd_sf"/>
</dbReference>
<evidence type="ECO:0000313" key="4">
    <source>
        <dbReference type="EMBL" id="MDG0866959.1"/>
    </source>
</evidence>
<accession>A0AAJ6CQI8</accession>
<dbReference type="InterPro" id="IPR001867">
    <property type="entry name" value="OmpR/PhoB-type_DNA-bd"/>
</dbReference>
<evidence type="ECO:0000313" key="6">
    <source>
        <dbReference type="Proteomes" id="UP001219901"/>
    </source>
</evidence>
<dbReference type="Pfam" id="PF00486">
    <property type="entry name" value="Trans_reg_C"/>
    <property type="match status" value="1"/>
</dbReference>
<evidence type="ECO:0000256" key="1">
    <source>
        <dbReference type="ARBA" id="ARBA00023125"/>
    </source>
</evidence>
<dbReference type="Proteomes" id="UP001321249">
    <property type="component" value="Unassembled WGS sequence"/>
</dbReference>
<evidence type="ECO:0000259" key="3">
    <source>
        <dbReference type="PROSITE" id="PS51755"/>
    </source>
</evidence>
<evidence type="ECO:0000256" key="2">
    <source>
        <dbReference type="PROSITE-ProRule" id="PRU01091"/>
    </source>
</evidence>
<name>A0AAJ6CQI8_9CHLR</name>
<dbReference type="InterPro" id="IPR016032">
    <property type="entry name" value="Sig_transdc_resp-reg_C-effctor"/>
</dbReference>
<feature type="domain" description="OmpR/PhoB-type" evidence="3">
    <location>
        <begin position="1"/>
        <end position="98"/>
    </location>
</feature>
<keyword evidence="6" id="KW-1185">Reference proteome</keyword>
<protein>
    <recommendedName>
        <fullName evidence="3">OmpR/PhoB-type domain-containing protein</fullName>
    </recommendedName>
</protein>